<protein>
    <submittedName>
        <fullName evidence="6">RNAse P Rpr2/Rpp21/SNM1 subunit domain-domain-containing protein</fullName>
    </submittedName>
</protein>
<accession>A0A1X2IQ36</accession>
<dbReference type="PANTHER" id="PTHR14742:SF0">
    <property type="entry name" value="RIBONUCLEASE P PROTEIN SUBUNIT P21"/>
    <property type="match status" value="1"/>
</dbReference>
<keyword evidence="1" id="KW-0819">tRNA processing</keyword>
<dbReference type="OrthoDB" id="128536at2759"/>
<proteinExistence type="inferred from homology"/>
<evidence type="ECO:0000256" key="5">
    <source>
        <dbReference type="SAM" id="MobiDB-lite"/>
    </source>
</evidence>
<dbReference type="PANTHER" id="PTHR14742">
    <property type="entry name" value="RIBONUCLEASE P SUBUNIT P21"/>
    <property type="match status" value="1"/>
</dbReference>
<dbReference type="GO" id="GO:0008033">
    <property type="term" value="P:tRNA processing"/>
    <property type="evidence" value="ECO:0007669"/>
    <property type="project" value="UniProtKB-KW"/>
</dbReference>
<dbReference type="Pfam" id="PF04032">
    <property type="entry name" value="Rpr2"/>
    <property type="match status" value="1"/>
</dbReference>
<feature type="region of interest" description="Disordered" evidence="5">
    <location>
        <begin position="36"/>
        <end position="61"/>
    </location>
</feature>
<dbReference type="GO" id="GO:0005655">
    <property type="term" value="C:nucleolar ribonuclease P complex"/>
    <property type="evidence" value="ECO:0007669"/>
    <property type="project" value="TreeGrafter"/>
</dbReference>
<dbReference type="STRING" id="90262.A0A1X2IQ36"/>
<sequence>MAKQKSKLPGASQQHIRMNFLSQAASLMAMLSSPIPAQQRQLQQEPRPDRPRRSSYRRNLVFQDDHNGLHSLSRYYNTTLKKIGQRMVLRLDPHLKRTICRRCNTSLIPAMTSTIRIRSRPETVTVTTCNICGEEKRLVAQPQYQLFNDRSDVHFNRSASDDDGDDEAQIVDKKTTELVKRTVDVDKNDDKTIAIATTTTINPDEISAGSMMD</sequence>
<dbReference type="EMBL" id="MCGE01000006">
    <property type="protein sequence ID" value="ORZ20380.1"/>
    <property type="molecule type" value="Genomic_DNA"/>
</dbReference>
<evidence type="ECO:0000256" key="1">
    <source>
        <dbReference type="ARBA" id="ARBA00022694"/>
    </source>
</evidence>
<evidence type="ECO:0000313" key="6">
    <source>
        <dbReference type="EMBL" id="ORZ20380.1"/>
    </source>
</evidence>
<dbReference type="Gene3D" id="6.20.50.20">
    <property type="match status" value="1"/>
</dbReference>
<name>A0A1X2IQ36_9FUNG</name>
<feature type="compositionally biased region" description="Low complexity" evidence="5">
    <location>
        <begin position="36"/>
        <end position="45"/>
    </location>
</feature>
<dbReference type="InterPro" id="IPR007175">
    <property type="entry name" value="Rpr2/Snm1/Rpp21"/>
</dbReference>
<keyword evidence="3" id="KW-0862">Zinc</keyword>
<evidence type="ECO:0000313" key="7">
    <source>
        <dbReference type="Proteomes" id="UP000193560"/>
    </source>
</evidence>
<comment type="caution">
    <text evidence="6">The sequence shown here is derived from an EMBL/GenBank/DDBJ whole genome shotgun (WGS) entry which is preliminary data.</text>
</comment>
<dbReference type="Proteomes" id="UP000193560">
    <property type="component" value="Unassembled WGS sequence"/>
</dbReference>
<comment type="similarity">
    <text evidence="4">Belongs to the eukaryotic/archaeal RNase P protein component 4 family.</text>
</comment>
<reference evidence="6 7" key="1">
    <citation type="submission" date="2016-07" db="EMBL/GenBank/DDBJ databases">
        <title>Pervasive Adenine N6-methylation of Active Genes in Fungi.</title>
        <authorList>
            <consortium name="DOE Joint Genome Institute"/>
            <person name="Mondo S.J."/>
            <person name="Dannebaum R.O."/>
            <person name="Kuo R.C."/>
            <person name="Labutti K."/>
            <person name="Haridas S."/>
            <person name="Kuo A."/>
            <person name="Salamov A."/>
            <person name="Ahrendt S.R."/>
            <person name="Lipzen A."/>
            <person name="Sullivan W."/>
            <person name="Andreopoulos W.B."/>
            <person name="Clum A."/>
            <person name="Lindquist E."/>
            <person name="Daum C."/>
            <person name="Ramamoorthy G.K."/>
            <person name="Gryganskyi A."/>
            <person name="Culley D."/>
            <person name="Magnuson J.K."/>
            <person name="James T.Y."/>
            <person name="O'Malley M.A."/>
            <person name="Stajich J.E."/>
            <person name="Spatafora J.W."/>
            <person name="Visel A."/>
            <person name="Grigoriev I.V."/>
        </authorList>
    </citation>
    <scope>NUCLEOTIDE SEQUENCE [LARGE SCALE GENOMIC DNA]</scope>
    <source>
        <strain evidence="6 7">NRRL 1336</strain>
    </source>
</reference>
<gene>
    <name evidence="6" type="ORF">BCR42DRAFT_408654</name>
</gene>
<organism evidence="6 7">
    <name type="scientific">Absidia repens</name>
    <dbReference type="NCBI Taxonomy" id="90262"/>
    <lineage>
        <taxon>Eukaryota</taxon>
        <taxon>Fungi</taxon>
        <taxon>Fungi incertae sedis</taxon>
        <taxon>Mucoromycota</taxon>
        <taxon>Mucoromycotina</taxon>
        <taxon>Mucoromycetes</taxon>
        <taxon>Mucorales</taxon>
        <taxon>Cunninghamellaceae</taxon>
        <taxon>Absidia</taxon>
    </lineage>
</organism>
<evidence type="ECO:0000256" key="4">
    <source>
        <dbReference type="ARBA" id="ARBA00038402"/>
    </source>
</evidence>
<evidence type="ECO:0000256" key="3">
    <source>
        <dbReference type="ARBA" id="ARBA00022833"/>
    </source>
</evidence>
<evidence type="ECO:0000256" key="2">
    <source>
        <dbReference type="ARBA" id="ARBA00022723"/>
    </source>
</evidence>
<dbReference type="GO" id="GO:0046872">
    <property type="term" value="F:metal ion binding"/>
    <property type="evidence" value="ECO:0007669"/>
    <property type="project" value="UniProtKB-KW"/>
</dbReference>
<keyword evidence="7" id="KW-1185">Reference proteome</keyword>
<keyword evidence="2" id="KW-0479">Metal-binding</keyword>
<dbReference type="AlphaFoldDB" id="A0A1X2IQ36"/>